<name>D8PWK7_SCHCM</name>
<feature type="chain" id="PRO_5003120387" evidence="1">
    <location>
        <begin position="20"/>
        <end position="311"/>
    </location>
</feature>
<dbReference type="SUPFAM" id="SSF56973">
    <property type="entry name" value="Aerolisin/ETX pore-forming domain"/>
    <property type="match status" value="1"/>
</dbReference>
<dbReference type="OrthoDB" id="3010635at2759"/>
<sequence length="311" mass="32913">MARFSFILATLCLALRVSAGPVIEERQLDAIPQEAKKLAVDDATNRIVVFDDADKYLGFIEPGTIAAPVSRRDGGACSALSADDAQKLPGWEKLKADAISRWGDGDWNIVTNDPDYPDSPASVCAQDAGPVTVNGTPSCKSSTQTLDTTVTGTNGTATVSQVTGTSYSAQQTVTQSSSLSVGETVTVKVGIPEVADVTSATTLESSFTNTLATTTTSESNQQTTQTVAIAVPDGKTCKISFKQTSCTTSGSGQVPFTATGWVWFEYKDRTQGHYKWALQMDGALSAEERSSYMKFDTVVATDTKGEYSANC</sequence>
<dbReference type="OMA" id="YKYSAFI"/>
<evidence type="ECO:0000313" key="3">
    <source>
        <dbReference type="Proteomes" id="UP000007431"/>
    </source>
</evidence>
<keyword evidence="3" id="KW-1185">Reference proteome</keyword>
<proteinExistence type="predicted"/>
<dbReference type="KEGG" id="scm:SCHCO_02606470"/>
<dbReference type="GeneID" id="9595732"/>
<dbReference type="VEuPathDB" id="FungiDB:SCHCODRAFT_02606470"/>
<accession>D8PWK7</accession>
<dbReference type="AlphaFoldDB" id="D8PWK7"/>
<dbReference type="EMBL" id="GL377303">
    <property type="protein sequence ID" value="EFJ01056.1"/>
    <property type="molecule type" value="Genomic_DNA"/>
</dbReference>
<dbReference type="Proteomes" id="UP000007431">
    <property type="component" value="Unassembled WGS sequence"/>
</dbReference>
<feature type="signal peptide" evidence="1">
    <location>
        <begin position="1"/>
        <end position="19"/>
    </location>
</feature>
<dbReference type="eggNOG" id="ENOG502SREE">
    <property type="taxonomic scope" value="Eukaryota"/>
</dbReference>
<gene>
    <name evidence="2" type="ORF">SCHCODRAFT_232539</name>
</gene>
<dbReference type="RefSeq" id="XP_003035958.1">
    <property type="nucleotide sequence ID" value="XM_003035912.1"/>
</dbReference>
<dbReference type="HOGENOM" id="CLU_058858_1_0_1"/>
<organism evidence="3">
    <name type="scientific">Schizophyllum commune (strain H4-8 / FGSC 9210)</name>
    <name type="common">Split gill fungus</name>
    <dbReference type="NCBI Taxonomy" id="578458"/>
    <lineage>
        <taxon>Eukaryota</taxon>
        <taxon>Fungi</taxon>
        <taxon>Dikarya</taxon>
        <taxon>Basidiomycota</taxon>
        <taxon>Agaricomycotina</taxon>
        <taxon>Agaricomycetes</taxon>
        <taxon>Agaricomycetidae</taxon>
        <taxon>Agaricales</taxon>
        <taxon>Schizophyllaceae</taxon>
        <taxon>Schizophyllum</taxon>
    </lineage>
</organism>
<evidence type="ECO:0000313" key="2">
    <source>
        <dbReference type="EMBL" id="EFJ01056.1"/>
    </source>
</evidence>
<dbReference type="InParanoid" id="D8PWK7"/>
<dbReference type="Gene3D" id="2.170.15.10">
    <property type="entry name" value="Proaerolysin, chain A, domain 3"/>
    <property type="match status" value="1"/>
</dbReference>
<reference evidence="2 3" key="1">
    <citation type="journal article" date="2010" name="Nat. Biotechnol.">
        <title>Genome sequence of the model mushroom Schizophyllum commune.</title>
        <authorList>
            <person name="Ohm R.A."/>
            <person name="de Jong J.F."/>
            <person name="Lugones L.G."/>
            <person name="Aerts A."/>
            <person name="Kothe E."/>
            <person name="Stajich J.E."/>
            <person name="de Vries R.P."/>
            <person name="Record E."/>
            <person name="Levasseur A."/>
            <person name="Baker S.E."/>
            <person name="Bartholomew K.A."/>
            <person name="Coutinho P.M."/>
            <person name="Erdmann S."/>
            <person name="Fowler T.J."/>
            <person name="Gathman A.C."/>
            <person name="Lombard V."/>
            <person name="Henrissat B."/>
            <person name="Knabe N."/>
            <person name="Kuees U."/>
            <person name="Lilly W.W."/>
            <person name="Lindquist E."/>
            <person name="Lucas S."/>
            <person name="Magnuson J.K."/>
            <person name="Piumi F."/>
            <person name="Raudaskoski M."/>
            <person name="Salamov A."/>
            <person name="Schmutz J."/>
            <person name="Schwarze F.W.M.R."/>
            <person name="vanKuyk P.A."/>
            <person name="Horton J.S."/>
            <person name="Grigoriev I.V."/>
            <person name="Woesten H.A.B."/>
        </authorList>
    </citation>
    <scope>NUCLEOTIDE SEQUENCE [LARGE SCALE GENOMIC DNA]</scope>
    <source>
        <strain evidence="3">H4-8 / FGSC 9210</strain>
    </source>
</reference>
<keyword evidence="1" id="KW-0732">Signal</keyword>
<evidence type="ECO:0000256" key="1">
    <source>
        <dbReference type="SAM" id="SignalP"/>
    </source>
</evidence>
<protein>
    <submittedName>
        <fullName evidence="2">Uncharacterized protein</fullName>
    </submittedName>
</protein>